<feature type="region of interest" description="Disordered" evidence="8">
    <location>
        <begin position="1"/>
        <end position="79"/>
    </location>
</feature>
<organism evidence="10 11">
    <name type="scientific">Anaeramoeba flamelloides</name>
    <dbReference type="NCBI Taxonomy" id="1746091"/>
    <lineage>
        <taxon>Eukaryota</taxon>
        <taxon>Metamonada</taxon>
        <taxon>Anaeramoebidae</taxon>
        <taxon>Anaeramoeba</taxon>
    </lineage>
</organism>
<dbReference type="SUPFAM" id="SSF46785">
    <property type="entry name" value="Winged helix' DNA-binding domain"/>
    <property type="match status" value="1"/>
</dbReference>
<dbReference type="Pfam" id="PF10602">
    <property type="entry name" value="RPN7"/>
    <property type="match status" value="1"/>
</dbReference>
<keyword evidence="6" id="KW-0539">Nucleus</keyword>
<evidence type="ECO:0000256" key="7">
    <source>
        <dbReference type="SAM" id="Coils"/>
    </source>
</evidence>
<dbReference type="InterPro" id="IPR000717">
    <property type="entry name" value="PCI_dom"/>
</dbReference>
<dbReference type="Proteomes" id="UP001150062">
    <property type="component" value="Unassembled WGS sequence"/>
</dbReference>
<evidence type="ECO:0000256" key="5">
    <source>
        <dbReference type="ARBA" id="ARBA00022790"/>
    </source>
</evidence>
<feature type="coiled-coil region" evidence="7">
    <location>
        <begin position="172"/>
        <end position="199"/>
    </location>
</feature>
<comment type="similarity">
    <text evidence="3">Belongs to the CSN1 family.</text>
</comment>
<keyword evidence="11" id="KW-1185">Reference proteome</keyword>
<protein>
    <submittedName>
        <fullName evidence="10">Cop9 signalosome complex subunit 1</fullName>
    </submittedName>
</protein>
<dbReference type="EMBL" id="JAOAOG010000175">
    <property type="protein sequence ID" value="KAJ6242571.1"/>
    <property type="molecule type" value="Genomic_DNA"/>
</dbReference>
<evidence type="ECO:0000256" key="6">
    <source>
        <dbReference type="ARBA" id="ARBA00023242"/>
    </source>
</evidence>
<evidence type="ECO:0000313" key="11">
    <source>
        <dbReference type="Proteomes" id="UP001150062"/>
    </source>
</evidence>
<evidence type="ECO:0000259" key="9">
    <source>
        <dbReference type="PROSITE" id="PS50250"/>
    </source>
</evidence>
<dbReference type="InterPro" id="IPR045135">
    <property type="entry name" value="Rpn7_N"/>
</dbReference>
<keyword evidence="5" id="KW-0736">Signalosome</keyword>
<comment type="subcellular location">
    <subcellularLocation>
        <location evidence="2">Cytoplasm</location>
    </subcellularLocation>
    <subcellularLocation>
        <location evidence="1">Nucleus</location>
    </subcellularLocation>
</comment>
<reference evidence="10" key="1">
    <citation type="submission" date="2022-08" db="EMBL/GenBank/DDBJ databases">
        <title>Novel sulfate-reducing endosymbionts in the free-living metamonad Anaeramoeba.</title>
        <authorList>
            <person name="Jerlstrom-Hultqvist J."/>
            <person name="Cepicka I."/>
            <person name="Gallot-Lavallee L."/>
            <person name="Salas-Leiva D."/>
            <person name="Curtis B.A."/>
            <person name="Zahonova K."/>
            <person name="Pipaliya S."/>
            <person name="Dacks J."/>
            <person name="Roger A.J."/>
        </authorList>
    </citation>
    <scope>NUCLEOTIDE SEQUENCE</scope>
    <source>
        <strain evidence="10">Schooner1</strain>
    </source>
</reference>
<evidence type="ECO:0000256" key="3">
    <source>
        <dbReference type="ARBA" id="ARBA00008793"/>
    </source>
</evidence>
<keyword evidence="4" id="KW-0963">Cytoplasm</keyword>
<dbReference type="InterPro" id="IPR019585">
    <property type="entry name" value="Rpn7/CSN1"/>
</dbReference>
<dbReference type="PANTHER" id="PTHR14145:SF2">
    <property type="entry name" value="COP9 SIGNALOSOME COMPLEX SUBUNIT 1"/>
    <property type="match status" value="1"/>
</dbReference>
<feature type="compositionally biased region" description="Basic and acidic residues" evidence="8">
    <location>
        <begin position="42"/>
        <end position="79"/>
    </location>
</feature>
<name>A0ABQ8YDD6_9EUKA</name>
<evidence type="ECO:0000313" key="10">
    <source>
        <dbReference type="EMBL" id="KAJ6242571.1"/>
    </source>
</evidence>
<keyword evidence="7" id="KW-0175">Coiled coil</keyword>
<sequence>MSQENKIEIEKEIEIEIDKENEKTIEIEKEGSGEESKGEEENEKKTEKEKEKEKEKEGEEKKKGPTKEQLEQIKKKVQEREAANEPKFIKGVDFSSFDIEDYIEGYQGHTRMDRLLFIAQRSEIHQQKALKMFIEEVKKTRNIQKYRKIVEKYSDVLQDEKTLDQKWIDKTLKDSASTYDILETNLKKAKENVNQEGIRDGNVQLGHFYFGKGDLKSALKYYSRAKEATGDPIEIVNCCLAAIKTAMEGKSYSHISSYLNAAQKKSEDLELETNGILRTINGFLSLTSREFKTAAHQFIHAPGKKVFEYPEIFTSLDIGIYGGFLSLATFNRRELKRNILDNEYFKNYLELVPEMRDIIYNFYESNYAAFVEGLEKIKPQLLLDQYLSSHVERLYIRIREKAIIQYFSPYLTLDMKKMATDFGTTLELIEIEVSNLIAEDKLAGKIDQKNKILYGTRINKRSQTFQEVLSFGKDYRRKTRALLLRANLIQNKMTVKRPRKKLMMGGENMNFMNMQLLNLMRGFN</sequence>
<gene>
    <name evidence="10" type="ORF">M0813_22716</name>
</gene>
<dbReference type="PROSITE" id="PS50250">
    <property type="entry name" value="PCI"/>
    <property type="match status" value="1"/>
</dbReference>
<evidence type="ECO:0000256" key="1">
    <source>
        <dbReference type="ARBA" id="ARBA00004123"/>
    </source>
</evidence>
<proteinExistence type="inferred from homology"/>
<dbReference type="PANTHER" id="PTHR14145">
    <property type="entry name" value="26S PROTESOME SUBUNIT 6"/>
    <property type="match status" value="1"/>
</dbReference>
<dbReference type="Pfam" id="PF21151">
    <property type="entry name" value="CSN1_C"/>
    <property type="match status" value="1"/>
</dbReference>
<feature type="domain" description="PCI" evidence="9">
    <location>
        <begin position="268"/>
        <end position="460"/>
    </location>
</feature>
<dbReference type="Pfam" id="PF01399">
    <property type="entry name" value="PCI"/>
    <property type="match status" value="1"/>
</dbReference>
<dbReference type="InterPro" id="IPR048624">
    <property type="entry name" value="CSN1_C"/>
</dbReference>
<dbReference type="Gene3D" id="1.25.40.570">
    <property type="match status" value="1"/>
</dbReference>
<evidence type="ECO:0000256" key="8">
    <source>
        <dbReference type="SAM" id="MobiDB-lite"/>
    </source>
</evidence>
<dbReference type="SMART" id="SM00088">
    <property type="entry name" value="PINT"/>
    <property type="match status" value="1"/>
</dbReference>
<evidence type="ECO:0000256" key="2">
    <source>
        <dbReference type="ARBA" id="ARBA00004496"/>
    </source>
</evidence>
<evidence type="ECO:0000256" key="4">
    <source>
        <dbReference type="ARBA" id="ARBA00022490"/>
    </source>
</evidence>
<accession>A0ABQ8YDD6</accession>
<comment type="caution">
    <text evidence="10">The sequence shown here is derived from an EMBL/GenBank/DDBJ whole genome shotgun (WGS) entry which is preliminary data.</text>
</comment>
<feature type="compositionally biased region" description="Basic and acidic residues" evidence="8">
    <location>
        <begin position="1"/>
        <end position="36"/>
    </location>
</feature>
<dbReference type="InterPro" id="IPR036390">
    <property type="entry name" value="WH_DNA-bd_sf"/>
</dbReference>